<dbReference type="InterPro" id="IPR045931">
    <property type="entry name" value="DUF6350"/>
</dbReference>
<feature type="compositionally biased region" description="Acidic residues" evidence="1">
    <location>
        <begin position="435"/>
        <end position="455"/>
    </location>
</feature>
<dbReference type="Proteomes" id="UP000234545">
    <property type="component" value="Unassembled WGS sequence"/>
</dbReference>
<keyword evidence="2" id="KW-0812">Transmembrane</keyword>
<feature type="transmembrane region" description="Helical" evidence="2">
    <location>
        <begin position="41"/>
        <end position="61"/>
    </location>
</feature>
<feature type="compositionally biased region" description="Basic and acidic residues" evidence="1">
    <location>
        <begin position="458"/>
        <end position="473"/>
    </location>
</feature>
<evidence type="ECO:0000256" key="2">
    <source>
        <dbReference type="SAM" id="Phobius"/>
    </source>
</evidence>
<protein>
    <submittedName>
        <fullName evidence="3">Uncharacterized protein</fullName>
    </submittedName>
</protein>
<feature type="transmembrane region" description="Helical" evidence="2">
    <location>
        <begin position="295"/>
        <end position="314"/>
    </location>
</feature>
<feature type="transmembrane region" description="Helical" evidence="2">
    <location>
        <begin position="128"/>
        <end position="148"/>
    </location>
</feature>
<feature type="transmembrane region" description="Helical" evidence="2">
    <location>
        <begin position="97"/>
        <end position="116"/>
    </location>
</feature>
<name>A0A2I1I7U5_9ACTO</name>
<dbReference type="AlphaFoldDB" id="A0A2I1I7U5"/>
<dbReference type="Pfam" id="PF19877">
    <property type="entry name" value="DUF6350"/>
    <property type="match status" value="1"/>
</dbReference>
<feature type="transmembrane region" description="Helical" evidence="2">
    <location>
        <begin position="236"/>
        <end position="257"/>
    </location>
</feature>
<proteinExistence type="predicted"/>
<gene>
    <name evidence="3" type="ORF">CYJ25_02905</name>
</gene>
<feature type="transmembrane region" description="Helical" evidence="2">
    <location>
        <begin position="73"/>
        <end position="91"/>
    </location>
</feature>
<keyword evidence="2" id="KW-0472">Membrane</keyword>
<evidence type="ECO:0000256" key="1">
    <source>
        <dbReference type="SAM" id="MobiDB-lite"/>
    </source>
</evidence>
<feature type="transmembrane region" description="Helical" evidence="2">
    <location>
        <begin position="154"/>
        <end position="173"/>
    </location>
</feature>
<feature type="transmembrane region" description="Helical" evidence="2">
    <location>
        <begin position="194"/>
        <end position="216"/>
    </location>
</feature>
<reference evidence="3 4" key="1">
    <citation type="submission" date="2017-12" db="EMBL/GenBank/DDBJ databases">
        <title>Phylogenetic diversity of female urinary microbiome.</title>
        <authorList>
            <person name="Thomas-White K."/>
            <person name="Wolfe A.J."/>
        </authorList>
    </citation>
    <scope>NUCLEOTIDE SEQUENCE [LARGE SCALE GENOMIC DNA]</scope>
    <source>
        <strain evidence="3 4">UMB0250</strain>
    </source>
</reference>
<organism evidence="3 4">
    <name type="scientific">Schaalia turicensis</name>
    <dbReference type="NCBI Taxonomy" id="131111"/>
    <lineage>
        <taxon>Bacteria</taxon>
        <taxon>Bacillati</taxon>
        <taxon>Actinomycetota</taxon>
        <taxon>Actinomycetes</taxon>
        <taxon>Actinomycetales</taxon>
        <taxon>Actinomycetaceae</taxon>
        <taxon>Schaalia</taxon>
    </lineage>
</organism>
<evidence type="ECO:0000313" key="4">
    <source>
        <dbReference type="Proteomes" id="UP000234545"/>
    </source>
</evidence>
<feature type="transmembrane region" description="Helical" evidence="2">
    <location>
        <begin position="364"/>
        <end position="385"/>
    </location>
</feature>
<keyword evidence="2" id="KW-1133">Transmembrane helix</keyword>
<sequence>MNVTPETSPRVTTTTYAPTRKTIRVSMPDGWARAMLSGVQAAFVGWATCVLVVMGSFLTVASNPWVSKIGWDTVFASGSDVFGVLFGASVHTETVTYYAIPTLVSIGLVALLRLFLRGGEDFSPSSNWFAVPAFTLMTAFLIGSGASYVRWWEAMPGALFVSLLASAWAFFSCGDHPLRRWGVPRLIRLGIREAAIAIAVIVGSAAVLTLIALLTHTSQIAGIHQLLLTTSPIEDALVGLGQLFFAPTILAWTLAWFAGPGFWVGVDGLHSPTSAPTLPIPGIPVLGAMPNITPSYWTILVPIAIGLGIGIWRGRKRQQASLREQFVLSAVAFVVIGVGFWIWMATSTLQLGAARMAFLGPHVGSTTVALLSEVGLAFVFGWVIVHPRSLKWMRDQWELSLLDAGQTAPPSTALVEESPSDVSALDVASSTALVEAEETPEPDEIDTESTEEEPEVLVNKRADDTSEESRSEPELVPWTPTPQVVEPTVKSPAQQEAEQARSEDTLATERLDLSSLSTGEQARLKEEAETERLDLNDFHSGEQARLEEDE</sequence>
<accession>A0A2I1I7U5</accession>
<feature type="compositionally biased region" description="Basic and acidic residues" evidence="1">
    <location>
        <begin position="522"/>
        <end position="550"/>
    </location>
</feature>
<comment type="caution">
    <text evidence="3">The sequence shown here is derived from an EMBL/GenBank/DDBJ whole genome shotgun (WGS) entry which is preliminary data.</text>
</comment>
<feature type="region of interest" description="Disordered" evidence="1">
    <location>
        <begin position="426"/>
        <end position="550"/>
    </location>
</feature>
<dbReference type="EMBL" id="PKKJ01000001">
    <property type="protein sequence ID" value="PKY67194.1"/>
    <property type="molecule type" value="Genomic_DNA"/>
</dbReference>
<feature type="transmembrane region" description="Helical" evidence="2">
    <location>
        <begin position="326"/>
        <end position="344"/>
    </location>
</feature>
<evidence type="ECO:0000313" key="3">
    <source>
        <dbReference type="EMBL" id="PKY67194.1"/>
    </source>
</evidence>
<feature type="compositionally biased region" description="Basic and acidic residues" evidence="1">
    <location>
        <begin position="498"/>
        <end position="512"/>
    </location>
</feature>